<proteinExistence type="predicted"/>
<evidence type="ECO:0000313" key="3">
    <source>
        <dbReference type="Proteomes" id="UP001159387"/>
    </source>
</evidence>
<accession>A0AA43KAS6</accession>
<sequence length="109" mass="13155">MNQMQLTLLISYFLMTCYFFTNWLKFSLRHPTDSPEDKFLSFVMFVITTIFWPVIVVMCLWEIINKRQIEFRTVIPVMLAMFAVSVSYYFSYLYTRGFCEQNLFCLFPS</sequence>
<organism evidence="2 3">
    <name type="scientific">Chrysosporum bergii ANA360D</name>
    <dbReference type="NCBI Taxonomy" id="617107"/>
    <lineage>
        <taxon>Bacteria</taxon>
        <taxon>Bacillati</taxon>
        <taxon>Cyanobacteriota</taxon>
        <taxon>Cyanophyceae</taxon>
        <taxon>Nostocales</taxon>
        <taxon>Nodulariaceae</taxon>
        <taxon>Chrysosporum</taxon>
    </lineage>
</organism>
<dbReference type="AlphaFoldDB" id="A0AA43KAS6"/>
<dbReference type="EMBL" id="JANQDH010000025">
    <property type="protein sequence ID" value="MDH6059624.1"/>
    <property type="molecule type" value="Genomic_DNA"/>
</dbReference>
<keyword evidence="1" id="KW-0472">Membrane</keyword>
<evidence type="ECO:0000256" key="1">
    <source>
        <dbReference type="SAM" id="Phobius"/>
    </source>
</evidence>
<reference evidence="2 3" key="1">
    <citation type="journal article" date="2023" name="J. Phycol.">
        <title>Chrysosporum ovalisporum is synonymous with the true-branching cyanobacterium Umezakia natans (Nostocales/Aphanizomenonaceae).</title>
        <authorList>
            <person name="McGregor G.B."/>
            <person name="Sendall B.C."/>
            <person name="Niiyama Y."/>
            <person name="Tuji A."/>
            <person name="Willis A."/>
        </authorList>
    </citation>
    <scope>NUCLEOTIDE SEQUENCE [LARGE SCALE GENOMIC DNA]</scope>
    <source>
        <strain evidence="2 3">ANA360D</strain>
    </source>
</reference>
<feature type="transmembrane region" description="Helical" evidence="1">
    <location>
        <begin position="39"/>
        <end position="61"/>
    </location>
</feature>
<keyword evidence="3" id="KW-1185">Reference proteome</keyword>
<evidence type="ECO:0000313" key="2">
    <source>
        <dbReference type="EMBL" id="MDH6059624.1"/>
    </source>
</evidence>
<keyword evidence="1" id="KW-0812">Transmembrane</keyword>
<comment type="caution">
    <text evidence="2">The sequence shown here is derived from an EMBL/GenBank/DDBJ whole genome shotgun (WGS) entry which is preliminary data.</text>
</comment>
<feature type="transmembrane region" description="Helical" evidence="1">
    <location>
        <begin position="73"/>
        <end position="94"/>
    </location>
</feature>
<name>A0AA43KAS6_9CYAN</name>
<gene>
    <name evidence="2" type="ORF">NWP17_04075</name>
</gene>
<dbReference type="Proteomes" id="UP001159387">
    <property type="component" value="Unassembled WGS sequence"/>
</dbReference>
<dbReference type="RefSeq" id="WP_280653636.1">
    <property type="nucleotide sequence ID" value="NZ_JANQDH010000025.1"/>
</dbReference>
<keyword evidence="1" id="KW-1133">Transmembrane helix</keyword>
<protein>
    <submittedName>
        <fullName evidence="2">Uncharacterized protein</fullName>
    </submittedName>
</protein>
<feature type="transmembrane region" description="Helical" evidence="1">
    <location>
        <begin position="7"/>
        <end position="24"/>
    </location>
</feature>